<comment type="cofactor">
    <cofactor evidence="9">
        <name>Mg(2+)</name>
        <dbReference type="ChEBI" id="CHEBI:18420"/>
    </cofactor>
    <cofactor evidence="9">
        <name>Mn(2+)</name>
        <dbReference type="ChEBI" id="CHEBI:29035"/>
    </cofactor>
    <text evidence="9">Mg(2+). Can also accept Mn(2+).</text>
</comment>
<dbReference type="GO" id="GO:0006085">
    <property type="term" value="P:acetyl-CoA biosynthetic process"/>
    <property type="evidence" value="ECO:0007669"/>
    <property type="project" value="UniProtKB-UniRule"/>
</dbReference>
<dbReference type="EMBL" id="CP014796">
    <property type="protein sequence ID" value="APX24088.1"/>
    <property type="molecule type" value="Genomic_DNA"/>
</dbReference>
<keyword evidence="12" id="KW-1185">Reference proteome</keyword>
<evidence type="ECO:0000256" key="3">
    <source>
        <dbReference type="ARBA" id="ARBA00022679"/>
    </source>
</evidence>
<evidence type="ECO:0000256" key="5">
    <source>
        <dbReference type="ARBA" id="ARBA00022741"/>
    </source>
</evidence>
<evidence type="ECO:0000256" key="9">
    <source>
        <dbReference type="HAMAP-Rule" id="MF_00020"/>
    </source>
</evidence>
<dbReference type="PRINTS" id="PR00471">
    <property type="entry name" value="ACETATEKNASE"/>
</dbReference>
<comment type="subunit">
    <text evidence="9">Homodimer.</text>
</comment>
<keyword evidence="8 9" id="KW-0460">Magnesium</keyword>
<keyword evidence="6 9" id="KW-0418">Kinase</keyword>
<evidence type="ECO:0000256" key="1">
    <source>
        <dbReference type="ARBA" id="ARBA00008748"/>
    </source>
</evidence>
<dbReference type="EC" id="2.7.2.1" evidence="9"/>
<dbReference type="InterPro" id="IPR004372">
    <property type="entry name" value="Ac/propionate_kinase"/>
</dbReference>
<dbReference type="InterPro" id="IPR043129">
    <property type="entry name" value="ATPase_NBD"/>
</dbReference>
<accession>A0A1U7D7K2</accession>
<comment type="subcellular location">
    <subcellularLocation>
        <location evidence="9">Cytoplasm</location>
    </subcellularLocation>
</comment>
<comment type="similarity">
    <text evidence="1 9 10">Belongs to the acetokinase family.</text>
</comment>
<feature type="binding site" evidence="9">
    <location>
        <position position="321"/>
    </location>
    <ligand>
        <name>Mg(2+)</name>
        <dbReference type="ChEBI" id="CHEBI:18420"/>
    </ligand>
</feature>
<dbReference type="GO" id="GO:0008776">
    <property type="term" value="F:acetate kinase activity"/>
    <property type="evidence" value="ECO:0007669"/>
    <property type="project" value="UniProtKB-UniRule"/>
</dbReference>
<dbReference type="GO" id="GO:0005524">
    <property type="term" value="F:ATP binding"/>
    <property type="evidence" value="ECO:0007669"/>
    <property type="project" value="UniProtKB-KW"/>
</dbReference>
<dbReference type="PANTHER" id="PTHR21060:SF21">
    <property type="entry name" value="ACETATE KINASE"/>
    <property type="match status" value="1"/>
</dbReference>
<feature type="binding site" evidence="9">
    <location>
        <position position="32"/>
    </location>
    <ligand>
        <name>substrate</name>
    </ligand>
</feature>
<evidence type="ECO:0000256" key="10">
    <source>
        <dbReference type="RuleBase" id="RU003835"/>
    </source>
</evidence>
<comment type="pathway">
    <text evidence="9">Metabolic intermediate biosynthesis; acetyl-CoA biosynthesis; acetyl-CoA from acetate: step 1/2.</text>
</comment>
<comment type="catalytic activity">
    <reaction evidence="9">
        <text>acetate + ATP = acetyl phosphate + ADP</text>
        <dbReference type="Rhea" id="RHEA:11352"/>
        <dbReference type="ChEBI" id="CHEBI:22191"/>
        <dbReference type="ChEBI" id="CHEBI:30089"/>
        <dbReference type="ChEBI" id="CHEBI:30616"/>
        <dbReference type="ChEBI" id="CHEBI:456216"/>
        <dbReference type="EC" id="2.7.2.1"/>
    </reaction>
</comment>
<comment type="function">
    <text evidence="9">Catalyzes the formation of acetyl phosphate from acetate and ATP. Can also catalyze the reverse reaction.</text>
</comment>
<evidence type="ECO:0000256" key="4">
    <source>
        <dbReference type="ARBA" id="ARBA00022723"/>
    </source>
</evidence>
<dbReference type="GO" id="GO:0005829">
    <property type="term" value="C:cytosol"/>
    <property type="evidence" value="ECO:0007669"/>
    <property type="project" value="TreeGrafter"/>
</dbReference>
<dbReference type="GO" id="GO:0006083">
    <property type="term" value="P:acetate metabolic process"/>
    <property type="evidence" value="ECO:0007669"/>
    <property type="project" value="TreeGrafter"/>
</dbReference>
<keyword evidence="7 9" id="KW-0067">ATP-binding</keyword>
<dbReference type="SUPFAM" id="SSF53067">
    <property type="entry name" value="Actin-like ATPase domain"/>
    <property type="match status" value="2"/>
</dbReference>
<feature type="site" description="Transition state stabilizer" evidence="9">
    <location>
        <position position="120"/>
    </location>
</feature>
<evidence type="ECO:0000256" key="8">
    <source>
        <dbReference type="ARBA" id="ARBA00022842"/>
    </source>
</evidence>
<feature type="active site" description="Proton donor/acceptor" evidence="9">
    <location>
        <position position="89"/>
    </location>
</feature>
<dbReference type="HAMAP" id="MF_00020">
    <property type="entry name" value="Acetate_kinase"/>
    <property type="match status" value="1"/>
</dbReference>
<feature type="binding site" evidence="9">
    <location>
        <begin position="217"/>
        <end position="219"/>
    </location>
    <ligand>
        <name>ATP</name>
        <dbReference type="ChEBI" id="CHEBI:30616"/>
    </ligand>
</feature>
<dbReference type="KEGG" id="tpro:Ga0080559_TMP3292"/>
<dbReference type="InterPro" id="IPR023865">
    <property type="entry name" value="Aliphatic_acid_kinase_CS"/>
</dbReference>
<dbReference type="PANTHER" id="PTHR21060">
    <property type="entry name" value="ACETATE KINASE"/>
    <property type="match status" value="1"/>
</dbReference>
<dbReference type="Pfam" id="PF00871">
    <property type="entry name" value="Acetate_kinase"/>
    <property type="match status" value="1"/>
</dbReference>
<organism evidence="11 12">
    <name type="scientific">Salipiger profundus</name>
    <dbReference type="NCBI Taxonomy" id="1229727"/>
    <lineage>
        <taxon>Bacteria</taxon>
        <taxon>Pseudomonadati</taxon>
        <taxon>Pseudomonadota</taxon>
        <taxon>Alphaproteobacteria</taxon>
        <taxon>Rhodobacterales</taxon>
        <taxon>Roseobacteraceae</taxon>
        <taxon>Salipiger</taxon>
    </lineage>
</organism>
<name>A0A1U7D7K2_9RHOB</name>
<dbReference type="InterPro" id="IPR000890">
    <property type="entry name" value="Aliphatic_acid_kin_short-chain"/>
</dbReference>
<sequence length="337" mass="35822">MPVEGDDYGRTALRLLEIAKTRLNAPVAVVHRVVHGGNISGAPVEITPEIVARLEEVTPLAPLHQPANLAPVTAISAERPDVRQLACFDTSFHETIPEVARRLPLPESAGGGRLRRYGFHGLSHASAARRLAAEGLRRMVVLHLGGGSSVTAIDEGESIDTTMSATPLAGPMMTTRSGSIDPGALIWLLRDGHDLDQLERMLWSDSGLKGVSGISNDLRDLIGHGSPDAALAVDMYCADLVRHVGAMAARLGGMDGLVFTGGAGAGQPLIRERVAEAFRWSGVVVDPQANRIIDEQSVSDTGSRISASESAVPIWVLPVDEETQMAIETEHAREESP</sequence>
<protein>
    <recommendedName>
        <fullName evidence="9">Acetate kinase</fullName>
        <ecNumber evidence="9">2.7.2.1</ecNumber>
    </recommendedName>
    <alternativeName>
        <fullName evidence="9">Acetokinase</fullName>
    </alternativeName>
</protein>
<evidence type="ECO:0000313" key="11">
    <source>
        <dbReference type="EMBL" id="APX24088.1"/>
    </source>
</evidence>
<feature type="site" description="Transition state stabilizer" evidence="9">
    <location>
        <position position="176"/>
    </location>
</feature>
<dbReference type="GO" id="GO:0000287">
    <property type="term" value="F:magnesium ion binding"/>
    <property type="evidence" value="ECO:0007669"/>
    <property type="project" value="UniProtKB-UniRule"/>
</dbReference>
<keyword evidence="5 9" id="KW-0547">Nucleotide-binding</keyword>
<dbReference type="Proteomes" id="UP000186559">
    <property type="component" value="Chromosome"/>
</dbReference>
<evidence type="ECO:0000256" key="6">
    <source>
        <dbReference type="ARBA" id="ARBA00022777"/>
    </source>
</evidence>
<evidence type="ECO:0000256" key="7">
    <source>
        <dbReference type="ARBA" id="ARBA00022840"/>
    </source>
</evidence>
<evidence type="ECO:0000256" key="2">
    <source>
        <dbReference type="ARBA" id="ARBA00022490"/>
    </source>
</evidence>
<keyword evidence="4 9" id="KW-0479">Metal-binding</keyword>
<proteinExistence type="inferred from homology"/>
<reference evidence="11 12" key="1">
    <citation type="submission" date="2016-03" db="EMBL/GenBank/DDBJ databases">
        <title>Deep-sea bacteria in the southern Pacific.</title>
        <authorList>
            <person name="Tang K."/>
        </authorList>
    </citation>
    <scope>NUCLEOTIDE SEQUENCE [LARGE SCALE GENOMIC DNA]</scope>
    <source>
        <strain evidence="11 12">JLT2016</strain>
    </source>
</reference>
<dbReference type="PROSITE" id="PS01076">
    <property type="entry name" value="ACETATE_KINASE_2"/>
    <property type="match status" value="1"/>
</dbReference>
<dbReference type="AlphaFoldDB" id="A0A1U7D7K2"/>
<feature type="binding site" evidence="9">
    <location>
        <begin position="143"/>
        <end position="147"/>
    </location>
    <ligand>
        <name>ATP</name>
        <dbReference type="ChEBI" id="CHEBI:30616"/>
    </ligand>
</feature>
<gene>
    <name evidence="9" type="primary">ackA</name>
    <name evidence="11" type="ORF">Ga0080559_TMP3292</name>
</gene>
<comment type="caution">
    <text evidence="9">Lacks conserved residue(s) required for the propagation of feature annotation.</text>
</comment>
<dbReference type="UniPathway" id="UPA00340">
    <property type="reaction ID" value="UER00458"/>
</dbReference>
<dbReference type="Gene3D" id="3.30.420.40">
    <property type="match status" value="2"/>
</dbReference>
<dbReference type="STRING" id="1229727.Ga0080559_TMP3292"/>
<keyword evidence="3 9" id="KW-0808">Transferase</keyword>
<evidence type="ECO:0000313" key="12">
    <source>
        <dbReference type="Proteomes" id="UP000186559"/>
    </source>
</evidence>
<keyword evidence="2 9" id="KW-0963">Cytoplasm</keyword>